<dbReference type="EMBL" id="CDMZ01001558">
    <property type="protein sequence ID" value="CEM34399.1"/>
    <property type="molecule type" value="Genomic_DNA"/>
</dbReference>
<feature type="compositionally biased region" description="Basic and acidic residues" evidence="1">
    <location>
        <begin position="63"/>
        <end position="74"/>
    </location>
</feature>
<protein>
    <submittedName>
        <fullName evidence="2">Uncharacterized protein</fullName>
    </submittedName>
</protein>
<name>A0A0G4GU97_9ALVE</name>
<proteinExistence type="predicted"/>
<dbReference type="AlphaFoldDB" id="A0A0G4GU97"/>
<reference evidence="2" key="1">
    <citation type="submission" date="2014-11" db="EMBL/GenBank/DDBJ databases">
        <authorList>
            <person name="Otto D Thomas"/>
            <person name="Naeem Raeece"/>
        </authorList>
    </citation>
    <scope>NUCLEOTIDE SEQUENCE</scope>
</reference>
<evidence type="ECO:0000256" key="1">
    <source>
        <dbReference type="SAM" id="MobiDB-lite"/>
    </source>
</evidence>
<evidence type="ECO:0000313" key="2">
    <source>
        <dbReference type="EMBL" id="CEM34399.1"/>
    </source>
</evidence>
<feature type="region of interest" description="Disordered" evidence="1">
    <location>
        <begin position="52"/>
        <end position="87"/>
    </location>
</feature>
<feature type="region of interest" description="Disordered" evidence="1">
    <location>
        <begin position="104"/>
        <end position="146"/>
    </location>
</feature>
<dbReference type="VEuPathDB" id="CryptoDB:Cvel_5222"/>
<sequence length="146" mass="15508">MGKISRKEKKDLDRLGILAPQVVEVMPREEKVQKVEEPDDIDIVLQEVGEQALPGDTDGEVTEESKDEVQEIDVHPLGGRGPQEVSGDGVVILDEVKDGEVSFDPVCVDSSGGRVSATRGVREGSRGSKTPPQGVARSGLTPPPSA</sequence>
<organism evidence="2">
    <name type="scientific">Chromera velia CCMP2878</name>
    <dbReference type="NCBI Taxonomy" id="1169474"/>
    <lineage>
        <taxon>Eukaryota</taxon>
        <taxon>Sar</taxon>
        <taxon>Alveolata</taxon>
        <taxon>Colpodellida</taxon>
        <taxon>Chromeraceae</taxon>
        <taxon>Chromera</taxon>
    </lineage>
</organism>
<accession>A0A0G4GU97</accession>
<gene>
    <name evidence="2" type="ORF">Cvel_5222</name>
</gene>